<dbReference type="SUPFAM" id="SSF103473">
    <property type="entry name" value="MFS general substrate transporter"/>
    <property type="match status" value="1"/>
</dbReference>
<accession>A0ABV7LTY2</accession>
<dbReference type="Gene3D" id="1.20.1250.20">
    <property type="entry name" value="MFS general substrate transporter like domains"/>
    <property type="match status" value="2"/>
</dbReference>
<comment type="caution">
    <text evidence="6">The sequence shown here is derived from an EMBL/GenBank/DDBJ whole genome shotgun (WGS) entry which is preliminary data.</text>
</comment>
<keyword evidence="1 4" id="KW-0812">Transmembrane</keyword>
<feature type="transmembrane region" description="Helical" evidence="4">
    <location>
        <begin position="138"/>
        <end position="160"/>
    </location>
</feature>
<evidence type="ECO:0000313" key="6">
    <source>
        <dbReference type="EMBL" id="MFC3285884.1"/>
    </source>
</evidence>
<dbReference type="EMBL" id="JBHRUG010000048">
    <property type="protein sequence ID" value="MFC3285884.1"/>
    <property type="molecule type" value="Genomic_DNA"/>
</dbReference>
<keyword evidence="3 4" id="KW-0472">Membrane</keyword>
<feature type="transmembrane region" description="Helical" evidence="4">
    <location>
        <begin position="12"/>
        <end position="34"/>
    </location>
</feature>
<feature type="transmembrane region" description="Helical" evidence="4">
    <location>
        <begin position="276"/>
        <end position="295"/>
    </location>
</feature>
<dbReference type="RefSeq" id="WP_386776655.1">
    <property type="nucleotide sequence ID" value="NZ_JBHRUG010000048.1"/>
</dbReference>
<reference evidence="7" key="1">
    <citation type="journal article" date="2019" name="Int. J. Syst. Evol. Microbiol.">
        <title>The Global Catalogue of Microorganisms (GCM) 10K type strain sequencing project: providing services to taxonomists for standard genome sequencing and annotation.</title>
        <authorList>
            <consortium name="The Broad Institute Genomics Platform"/>
            <consortium name="The Broad Institute Genome Sequencing Center for Infectious Disease"/>
            <person name="Wu L."/>
            <person name="Ma J."/>
        </authorList>
    </citation>
    <scope>NUCLEOTIDE SEQUENCE [LARGE SCALE GENOMIC DNA]</scope>
    <source>
        <strain evidence="7">CECT 7698</strain>
    </source>
</reference>
<proteinExistence type="predicted"/>
<feature type="transmembrane region" description="Helical" evidence="4">
    <location>
        <begin position="82"/>
        <end position="101"/>
    </location>
</feature>
<feature type="transmembrane region" description="Helical" evidence="4">
    <location>
        <begin position="208"/>
        <end position="234"/>
    </location>
</feature>
<evidence type="ECO:0000256" key="2">
    <source>
        <dbReference type="ARBA" id="ARBA00022989"/>
    </source>
</evidence>
<keyword evidence="7" id="KW-1185">Reference proteome</keyword>
<dbReference type="Proteomes" id="UP001595579">
    <property type="component" value="Unassembled WGS sequence"/>
</dbReference>
<feature type="transmembrane region" description="Helical" evidence="4">
    <location>
        <begin position="107"/>
        <end position="126"/>
    </location>
</feature>
<keyword evidence="2 4" id="KW-1133">Transmembrane helix</keyword>
<dbReference type="Pfam" id="PF07690">
    <property type="entry name" value="MFS_1"/>
    <property type="match status" value="1"/>
</dbReference>
<evidence type="ECO:0000256" key="4">
    <source>
        <dbReference type="SAM" id="Phobius"/>
    </source>
</evidence>
<dbReference type="PANTHER" id="PTHR23121">
    <property type="entry name" value="SODIUM-DEPENDENT GLUCOSE TRANSPORTER 1"/>
    <property type="match status" value="1"/>
</dbReference>
<feature type="transmembrane region" description="Helical" evidence="4">
    <location>
        <begin position="166"/>
        <end position="187"/>
    </location>
</feature>
<feature type="domain" description="Major facilitator superfamily (MFS) profile" evidence="5">
    <location>
        <begin position="12"/>
        <end position="385"/>
    </location>
</feature>
<protein>
    <submittedName>
        <fullName evidence="6">MFS transporter</fullName>
    </submittedName>
</protein>
<evidence type="ECO:0000259" key="5">
    <source>
        <dbReference type="PROSITE" id="PS50850"/>
    </source>
</evidence>
<feature type="transmembrane region" description="Helical" evidence="4">
    <location>
        <begin position="332"/>
        <end position="353"/>
    </location>
</feature>
<dbReference type="InterPro" id="IPR020846">
    <property type="entry name" value="MFS_dom"/>
</dbReference>
<dbReference type="PROSITE" id="PS50850">
    <property type="entry name" value="MFS"/>
    <property type="match status" value="1"/>
</dbReference>
<feature type="transmembrane region" description="Helical" evidence="4">
    <location>
        <begin position="46"/>
        <end position="70"/>
    </location>
</feature>
<dbReference type="InterPro" id="IPR036259">
    <property type="entry name" value="MFS_trans_sf"/>
</dbReference>
<sequence length="395" mass="41717">MLRFPSRHHRQVTLTYFGMFVGAGMTAGLLGPALPHLAAMTGSSMSQIAILFTARALGTMIGAVSAGLLLDRLPGHRLLTGMVLLAVLGLVLAPLSVALAVLTAVVFLLGLSEVSLNTGGNTLLLWTHREMAGPHISALHFCFGLGNMLVPLVMITAIALTGQFHWAFWLVGLYLLALIWPLSRLASPLRQRSREGAPEESPAKPRDAWLLAGFMLMFGLYVGTEITFAGWITTYGTLNGLSADDAAFLVSLFWLALSLGRLLAIPLLGWGSPWTMLYGCLGLGLLTALALHALWLPLSLAVLLFGLSASALFPTLLSLGNQVMEMTGRNTGLIFLACGLGAMIAPSLTGPLLDLVGAQAFPLLLAGLVILLMAALLMLRARLTNTGVLGTTTTA</sequence>
<evidence type="ECO:0000313" key="7">
    <source>
        <dbReference type="Proteomes" id="UP001595579"/>
    </source>
</evidence>
<name>A0ABV7LTY2_9GAMM</name>
<evidence type="ECO:0000256" key="1">
    <source>
        <dbReference type="ARBA" id="ARBA00022692"/>
    </source>
</evidence>
<feature type="transmembrane region" description="Helical" evidence="4">
    <location>
        <begin position="246"/>
        <end position="264"/>
    </location>
</feature>
<evidence type="ECO:0000256" key="3">
    <source>
        <dbReference type="ARBA" id="ARBA00023136"/>
    </source>
</evidence>
<feature type="transmembrane region" description="Helical" evidence="4">
    <location>
        <begin position="301"/>
        <end position="320"/>
    </location>
</feature>
<dbReference type="InterPro" id="IPR011701">
    <property type="entry name" value="MFS"/>
</dbReference>
<dbReference type="PANTHER" id="PTHR23121:SF9">
    <property type="entry name" value="SODIUM-DEPENDENT GLUCOSE TRANSPORTER 1"/>
    <property type="match status" value="1"/>
</dbReference>
<gene>
    <name evidence="6" type="ORF">ACFOEV_19980</name>
</gene>
<organism evidence="6 7">
    <name type="scientific">Litchfieldella rifensis</name>
    <dbReference type="NCBI Taxonomy" id="762643"/>
    <lineage>
        <taxon>Bacteria</taxon>
        <taxon>Pseudomonadati</taxon>
        <taxon>Pseudomonadota</taxon>
        <taxon>Gammaproteobacteria</taxon>
        <taxon>Oceanospirillales</taxon>
        <taxon>Halomonadaceae</taxon>
        <taxon>Litchfieldella</taxon>
    </lineage>
</organism>
<feature type="transmembrane region" description="Helical" evidence="4">
    <location>
        <begin position="359"/>
        <end position="379"/>
    </location>
</feature>